<keyword evidence="1" id="KW-1185">Reference proteome</keyword>
<accession>A0A7E5A1B7</accession>
<reference evidence="1" key="1">
    <citation type="journal article" date="2013" name="Genetics">
        <title>The draft genome and transcriptome of Panagrellus redivivus are shaped by the harsh demands of a free-living lifestyle.</title>
        <authorList>
            <person name="Srinivasan J."/>
            <person name="Dillman A.R."/>
            <person name="Macchietto M.G."/>
            <person name="Heikkinen L."/>
            <person name="Lakso M."/>
            <person name="Fracchia K.M."/>
            <person name="Antoshechkin I."/>
            <person name="Mortazavi A."/>
            <person name="Wong G."/>
            <person name="Sternberg P.W."/>
        </authorList>
    </citation>
    <scope>NUCLEOTIDE SEQUENCE [LARGE SCALE GENOMIC DNA]</scope>
    <source>
        <strain evidence="1">MT8872</strain>
    </source>
</reference>
<dbReference type="AlphaFoldDB" id="A0A7E5A1B7"/>
<name>A0A7E5A1B7_PANRE</name>
<sequence length="92" mass="10427">MASESPETTPELNSVEYWQTRTQAMTDKLFQLREDYADAHNEGKSLRNEVAFLRYDADQAKREVAPLREATERARQCLDAFRGSGASSTPSK</sequence>
<evidence type="ECO:0000313" key="2">
    <source>
        <dbReference type="WBParaSite" id="Pan_g7763.t1"/>
    </source>
</evidence>
<protein>
    <submittedName>
        <fullName evidence="2">Lipoprotein</fullName>
    </submittedName>
</protein>
<proteinExistence type="predicted"/>
<reference evidence="2" key="2">
    <citation type="submission" date="2020-10" db="UniProtKB">
        <authorList>
            <consortium name="WormBaseParasite"/>
        </authorList>
    </citation>
    <scope>IDENTIFICATION</scope>
</reference>
<organism evidence="1 2">
    <name type="scientific">Panagrellus redivivus</name>
    <name type="common">Microworm</name>
    <dbReference type="NCBI Taxonomy" id="6233"/>
    <lineage>
        <taxon>Eukaryota</taxon>
        <taxon>Metazoa</taxon>
        <taxon>Ecdysozoa</taxon>
        <taxon>Nematoda</taxon>
        <taxon>Chromadorea</taxon>
        <taxon>Rhabditida</taxon>
        <taxon>Tylenchina</taxon>
        <taxon>Panagrolaimomorpha</taxon>
        <taxon>Panagrolaimoidea</taxon>
        <taxon>Panagrolaimidae</taxon>
        <taxon>Panagrellus</taxon>
    </lineage>
</organism>
<evidence type="ECO:0000313" key="1">
    <source>
        <dbReference type="Proteomes" id="UP000492821"/>
    </source>
</evidence>
<dbReference type="WBParaSite" id="Pan_g7763.t1">
    <property type="protein sequence ID" value="Pan_g7763.t1"/>
    <property type="gene ID" value="Pan_g7763"/>
</dbReference>
<dbReference type="Proteomes" id="UP000492821">
    <property type="component" value="Unassembled WGS sequence"/>
</dbReference>